<evidence type="ECO:0000256" key="2">
    <source>
        <dbReference type="ARBA" id="ARBA00023054"/>
    </source>
</evidence>
<evidence type="ECO:0000256" key="4">
    <source>
        <dbReference type="SAM" id="Coils"/>
    </source>
</evidence>
<feature type="compositionally biased region" description="Polar residues" evidence="5">
    <location>
        <begin position="422"/>
        <end position="433"/>
    </location>
</feature>
<reference evidence="6" key="1">
    <citation type="submission" date="2025-08" db="UniProtKB">
        <authorList>
            <consortium name="Ensembl"/>
        </authorList>
    </citation>
    <scope>IDENTIFICATION</scope>
</reference>
<feature type="region of interest" description="Disordered" evidence="5">
    <location>
        <begin position="268"/>
        <end position="337"/>
    </location>
</feature>
<accession>A0A3B3QB59</accession>
<dbReference type="GO" id="GO:0003779">
    <property type="term" value="F:actin binding"/>
    <property type="evidence" value="ECO:0007669"/>
    <property type="project" value="InterPro"/>
</dbReference>
<dbReference type="Ensembl" id="ENSPKIT00000026819.1">
    <property type="protein sequence ID" value="ENSPKIP00000002865.1"/>
    <property type="gene ID" value="ENSPKIG00000020593.1"/>
</dbReference>
<evidence type="ECO:0000256" key="1">
    <source>
        <dbReference type="ARBA" id="ARBA00022737"/>
    </source>
</evidence>
<name>A0A3B3QB59_9TELE</name>
<dbReference type="PROSITE" id="PS50297">
    <property type="entry name" value="ANK_REP_REGION"/>
    <property type="match status" value="3"/>
</dbReference>
<dbReference type="PANTHER" id="PTHR24129:SF0">
    <property type="entry name" value="ANKYCORBIN"/>
    <property type="match status" value="1"/>
</dbReference>
<dbReference type="Proteomes" id="UP000261540">
    <property type="component" value="Unplaced"/>
</dbReference>
<dbReference type="InterPro" id="IPR042420">
    <property type="entry name" value="RAI14/UACA"/>
</dbReference>
<dbReference type="PANTHER" id="PTHR24129">
    <property type="entry name" value="ANKYCORBIN"/>
    <property type="match status" value="1"/>
</dbReference>
<keyword evidence="3" id="KW-0040">ANK repeat</keyword>
<feature type="compositionally biased region" description="Polar residues" evidence="5">
    <location>
        <begin position="322"/>
        <end position="337"/>
    </location>
</feature>
<organism evidence="6 7">
    <name type="scientific">Paramormyrops kingsleyae</name>
    <dbReference type="NCBI Taxonomy" id="1676925"/>
    <lineage>
        <taxon>Eukaryota</taxon>
        <taxon>Metazoa</taxon>
        <taxon>Chordata</taxon>
        <taxon>Craniata</taxon>
        <taxon>Vertebrata</taxon>
        <taxon>Euteleostomi</taxon>
        <taxon>Actinopterygii</taxon>
        <taxon>Neopterygii</taxon>
        <taxon>Teleostei</taxon>
        <taxon>Osteoglossocephala</taxon>
        <taxon>Osteoglossomorpha</taxon>
        <taxon>Osteoglossiformes</taxon>
        <taxon>Mormyridae</taxon>
        <taxon>Paramormyrops</taxon>
    </lineage>
</organism>
<keyword evidence="2 4" id="KW-0175">Coiled coil</keyword>
<feature type="coiled-coil region" evidence="4">
    <location>
        <begin position="466"/>
        <end position="493"/>
    </location>
</feature>
<feature type="repeat" description="ANK" evidence="3">
    <location>
        <begin position="52"/>
        <end position="84"/>
    </location>
</feature>
<dbReference type="InterPro" id="IPR036770">
    <property type="entry name" value="Ankyrin_rpt-contain_sf"/>
</dbReference>
<evidence type="ECO:0000313" key="7">
    <source>
        <dbReference type="Proteomes" id="UP000261540"/>
    </source>
</evidence>
<protein>
    <submittedName>
        <fullName evidence="6">Retinoic acid induced 14</fullName>
    </submittedName>
</protein>
<dbReference type="SMART" id="SM00248">
    <property type="entry name" value="ANK"/>
    <property type="match status" value="5"/>
</dbReference>
<feature type="coiled-coil region" evidence="4">
    <location>
        <begin position="340"/>
        <end position="410"/>
    </location>
</feature>
<keyword evidence="1" id="KW-0677">Repeat</keyword>
<evidence type="ECO:0000256" key="5">
    <source>
        <dbReference type="SAM" id="MobiDB-lite"/>
    </source>
</evidence>
<dbReference type="PRINTS" id="PR01415">
    <property type="entry name" value="ANKYRIN"/>
</dbReference>
<feature type="compositionally biased region" description="Basic and acidic residues" evidence="5">
    <location>
        <begin position="280"/>
        <end position="294"/>
    </location>
</feature>
<dbReference type="AlphaFoldDB" id="A0A3B3QB59"/>
<dbReference type="Gene3D" id="1.10.287.1490">
    <property type="match status" value="1"/>
</dbReference>
<feature type="repeat" description="ANK" evidence="3">
    <location>
        <begin position="211"/>
        <end position="243"/>
    </location>
</feature>
<dbReference type="InterPro" id="IPR002110">
    <property type="entry name" value="Ankyrin_rpt"/>
</dbReference>
<feature type="compositionally biased region" description="Basic and acidic residues" evidence="5">
    <location>
        <begin position="447"/>
        <end position="466"/>
    </location>
</feature>
<feature type="region of interest" description="Disordered" evidence="5">
    <location>
        <begin position="446"/>
        <end position="466"/>
    </location>
</feature>
<evidence type="ECO:0000256" key="3">
    <source>
        <dbReference type="PROSITE-ProRule" id="PRU00023"/>
    </source>
</evidence>
<dbReference type="PROSITE" id="PS50088">
    <property type="entry name" value="ANK_REPEAT"/>
    <property type="match status" value="4"/>
</dbReference>
<feature type="coiled-coil region" evidence="4">
    <location>
        <begin position="799"/>
        <end position="888"/>
    </location>
</feature>
<dbReference type="Pfam" id="PF12796">
    <property type="entry name" value="Ank_2"/>
    <property type="match status" value="2"/>
</dbReference>
<feature type="coiled-coil region" evidence="4">
    <location>
        <begin position="522"/>
        <end position="665"/>
    </location>
</feature>
<proteinExistence type="predicted"/>
<feature type="repeat" description="ANK" evidence="3">
    <location>
        <begin position="85"/>
        <end position="117"/>
    </location>
</feature>
<sequence>MKSLKAKFRKSDTHEWSKNDDRLLVAVEQGEAEKVTSLLAKKGASAIKLGGDGKSALHVAAARGQAECLAAILAHGVDTSVTDASGFSALQLAAKHSHPECIKKLLQSKCAVDVVDGSGRTALHHAGRVGSWGGGCCHVGEKPCAHDVPALFTAISGSAPIIQLLCECRCPVNLPDAEGRTALHLSACHAHTEACRSLLEAGADVNMRDRSGCTAVMLASESSSLATVEVLVQHGADLMVADALGHNVLHYASSLELQTLLTSALQADKSDTDSQPGRAVQHDQVTRIGEDRSSTPKKRKAPPPPLLSPVQSTDVASPPYLTPSQTPPSGKSDTSQRFSYKAAELINADLKEEVERLREEKLVLLETIEDLRQMTVKSHVRAGSEEQAQLSALQAKVAALSLENQQLAHTLKAEKTLEDSRPNSIDSNASYHSTRADLEQTAAVEAEDVREGSLLEASPKRDRAVKDTTEEEVQCLKEEVQRLQAELRESVQENCVLKSCLPPSSEDTGVGAGSQGDPLESRKLLEQEVHELQVELARVRTEQERDGALEQEKLKRSCNQLMEANSQEKALLMERNREAQEEISILQEALKGTVSVEAAARDFEEMKAELSQVIDGLQHRLVELSHSYSEAHGKLEAQRAEESQLQQLESQLEEVRASGAQVEVRYQKALEQLGLLKREAEVLARSSVPMADHTQVVSSLGSAIKGLEEQVAGLREQLTRKTEQVGVLQEQLAAEKQATAGDSAGRQALEAEVARLTQLLHEALRKQDEMALEVAEAWQHLKEEQQARQSLANSEEQQKVELCSQYAEVQEALAEQKKRVEALLSSEREKNRKIEELTREVSKLKEALNSLSQLSYASGAPKRQNQQVDSLQQQIRQLQLQLAECKKQHHEVISVYRMHLLYAVQGQMDEDVQKALKQILMMCKIPTETK</sequence>
<feature type="coiled-coil region" evidence="4">
    <location>
        <begin position="697"/>
        <end position="766"/>
    </location>
</feature>
<keyword evidence="7" id="KW-1185">Reference proteome</keyword>
<feature type="region of interest" description="Disordered" evidence="5">
    <location>
        <begin position="413"/>
        <end position="434"/>
    </location>
</feature>
<dbReference type="STRING" id="1676925.ENSPKIP00000002865"/>
<dbReference type="Gene3D" id="1.25.40.20">
    <property type="entry name" value="Ankyrin repeat-containing domain"/>
    <property type="match status" value="2"/>
</dbReference>
<reference evidence="6" key="2">
    <citation type="submission" date="2025-09" db="UniProtKB">
        <authorList>
            <consortium name="Ensembl"/>
        </authorList>
    </citation>
    <scope>IDENTIFICATION</scope>
</reference>
<feature type="repeat" description="ANK" evidence="3">
    <location>
        <begin position="178"/>
        <end position="210"/>
    </location>
</feature>
<evidence type="ECO:0000313" key="6">
    <source>
        <dbReference type="Ensembl" id="ENSPKIP00000002865.1"/>
    </source>
</evidence>
<dbReference type="GeneTree" id="ENSGT00940000157400"/>
<dbReference type="SUPFAM" id="SSF48403">
    <property type="entry name" value="Ankyrin repeat"/>
    <property type="match status" value="1"/>
</dbReference>
<dbReference type="Pfam" id="PF00023">
    <property type="entry name" value="Ank"/>
    <property type="match status" value="1"/>
</dbReference>